<feature type="domain" description="DUF6534" evidence="2">
    <location>
        <begin position="170"/>
        <end position="256"/>
    </location>
</feature>
<evidence type="ECO:0000259" key="2">
    <source>
        <dbReference type="Pfam" id="PF20152"/>
    </source>
</evidence>
<sequence length="319" mass="34882">MSIFGIHVDLNPTYGAYLIGTFISNILLGITCVQTYMYFRTYKDGFIIQATVASLLLFELVHGALSMHVLYVYLINNFFNPLQLLKSIWSVNVLFGITGSIVLIVHVSYATRIYYVSGKKLPIPIFITFISLGNFSLGWALMAVLFEHPIVSSIMGKPDDMAKAILISGAVIDIIIAGTLSYYLNQARTGIKQTDKIIDGLMMYTINNGILTSLFDIVSLILVFTFPNDLYSLAVSQVIGKLYSNSLMATFNSRKSHTESAPPSLEVSSYALSNFGASSNPAMRGASAGSAGVIVHREKQEVHSMIHTRSALSADDCSV</sequence>
<keyword evidence="1" id="KW-1133">Transmembrane helix</keyword>
<dbReference type="STRING" id="945553.A0A0D2MBQ0"/>
<keyword evidence="1" id="KW-0812">Transmembrane</keyword>
<reference evidence="4" key="1">
    <citation type="submission" date="2014-04" db="EMBL/GenBank/DDBJ databases">
        <title>Evolutionary Origins and Diversification of the Mycorrhizal Mutualists.</title>
        <authorList>
            <consortium name="DOE Joint Genome Institute"/>
            <consortium name="Mycorrhizal Genomics Consortium"/>
            <person name="Kohler A."/>
            <person name="Kuo A."/>
            <person name="Nagy L.G."/>
            <person name="Floudas D."/>
            <person name="Copeland A."/>
            <person name="Barry K.W."/>
            <person name="Cichocki N."/>
            <person name="Veneault-Fourrey C."/>
            <person name="LaButti K."/>
            <person name="Lindquist E.A."/>
            <person name="Lipzen A."/>
            <person name="Lundell T."/>
            <person name="Morin E."/>
            <person name="Murat C."/>
            <person name="Riley R."/>
            <person name="Ohm R."/>
            <person name="Sun H."/>
            <person name="Tunlid A."/>
            <person name="Henrissat B."/>
            <person name="Grigoriev I.V."/>
            <person name="Hibbett D.S."/>
            <person name="Martin F."/>
        </authorList>
    </citation>
    <scope>NUCLEOTIDE SEQUENCE [LARGE SCALE GENOMIC DNA]</scope>
    <source>
        <strain evidence="4">FD-334 SS-4</strain>
    </source>
</reference>
<organism evidence="3 4">
    <name type="scientific">Hypholoma sublateritium (strain FD-334 SS-4)</name>
    <dbReference type="NCBI Taxonomy" id="945553"/>
    <lineage>
        <taxon>Eukaryota</taxon>
        <taxon>Fungi</taxon>
        <taxon>Dikarya</taxon>
        <taxon>Basidiomycota</taxon>
        <taxon>Agaricomycotina</taxon>
        <taxon>Agaricomycetes</taxon>
        <taxon>Agaricomycetidae</taxon>
        <taxon>Agaricales</taxon>
        <taxon>Agaricineae</taxon>
        <taxon>Strophariaceae</taxon>
        <taxon>Hypholoma</taxon>
    </lineage>
</organism>
<dbReference type="PANTHER" id="PTHR40465">
    <property type="entry name" value="CHROMOSOME 1, WHOLE GENOME SHOTGUN SEQUENCE"/>
    <property type="match status" value="1"/>
</dbReference>
<dbReference type="Pfam" id="PF20152">
    <property type="entry name" value="DUF6534"/>
    <property type="match status" value="1"/>
</dbReference>
<name>A0A0D2MBQ0_HYPSF</name>
<gene>
    <name evidence="3" type="ORF">HYPSUDRAFT_216725</name>
</gene>
<dbReference type="AlphaFoldDB" id="A0A0D2MBQ0"/>
<protein>
    <recommendedName>
        <fullName evidence="2">DUF6534 domain-containing protein</fullName>
    </recommendedName>
</protein>
<feature type="transmembrane region" description="Helical" evidence="1">
    <location>
        <begin position="121"/>
        <end position="145"/>
    </location>
</feature>
<accession>A0A0D2MBQ0</accession>
<feature type="transmembrane region" description="Helical" evidence="1">
    <location>
        <begin position="87"/>
        <end position="109"/>
    </location>
</feature>
<dbReference type="PANTHER" id="PTHR40465:SF1">
    <property type="entry name" value="DUF6534 DOMAIN-CONTAINING PROTEIN"/>
    <property type="match status" value="1"/>
</dbReference>
<evidence type="ECO:0000313" key="3">
    <source>
        <dbReference type="EMBL" id="KJA20863.1"/>
    </source>
</evidence>
<feature type="transmembrane region" description="Helical" evidence="1">
    <location>
        <begin position="165"/>
        <end position="184"/>
    </location>
</feature>
<feature type="transmembrane region" description="Helical" evidence="1">
    <location>
        <begin position="14"/>
        <end position="39"/>
    </location>
</feature>
<feature type="transmembrane region" description="Helical" evidence="1">
    <location>
        <begin position="51"/>
        <end position="75"/>
    </location>
</feature>
<dbReference type="InterPro" id="IPR045339">
    <property type="entry name" value="DUF6534"/>
</dbReference>
<keyword evidence="4" id="KW-1185">Reference proteome</keyword>
<feature type="transmembrane region" description="Helical" evidence="1">
    <location>
        <begin position="205"/>
        <end position="226"/>
    </location>
</feature>
<dbReference type="OrthoDB" id="2535105at2759"/>
<dbReference type="Proteomes" id="UP000054270">
    <property type="component" value="Unassembled WGS sequence"/>
</dbReference>
<proteinExistence type="predicted"/>
<evidence type="ECO:0000313" key="4">
    <source>
        <dbReference type="Proteomes" id="UP000054270"/>
    </source>
</evidence>
<keyword evidence="1" id="KW-0472">Membrane</keyword>
<dbReference type="EMBL" id="KN817563">
    <property type="protein sequence ID" value="KJA20863.1"/>
    <property type="molecule type" value="Genomic_DNA"/>
</dbReference>
<dbReference type="OMA" id="QIFFAYR"/>
<evidence type="ECO:0000256" key="1">
    <source>
        <dbReference type="SAM" id="Phobius"/>
    </source>
</evidence>